<dbReference type="RefSeq" id="XP_075086654.1">
    <property type="nucleotide sequence ID" value="XM_075230553.1"/>
</dbReference>
<evidence type="ECO:0000313" key="1">
    <source>
        <dbReference type="Proteomes" id="UP000790787"/>
    </source>
</evidence>
<accession>A0AC58SNU9</accession>
<reference evidence="2" key="2">
    <citation type="submission" date="2025-08" db="UniProtKB">
        <authorList>
            <consortium name="RefSeq"/>
        </authorList>
    </citation>
    <scope>IDENTIFICATION</scope>
    <source>
        <tissue evidence="2">Leaf</tissue>
    </source>
</reference>
<organism evidence="1 2">
    <name type="scientific">Nicotiana tabacum</name>
    <name type="common">Common tobacco</name>
    <dbReference type="NCBI Taxonomy" id="4097"/>
    <lineage>
        <taxon>Eukaryota</taxon>
        <taxon>Viridiplantae</taxon>
        <taxon>Streptophyta</taxon>
        <taxon>Embryophyta</taxon>
        <taxon>Tracheophyta</taxon>
        <taxon>Spermatophyta</taxon>
        <taxon>Magnoliopsida</taxon>
        <taxon>eudicotyledons</taxon>
        <taxon>Gunneridae</taxon>
        <taxon>Pentapetalae</taxon>
        <taxon>asterids</taxon>
        <taxon>lamiids</taxon>
        <taxon>Solanales</taxon>
        <taxon>Solanaceae</taxon>
        <taxon>Nicotianoideae</taxon>
        <taxon>Nicotianeae</taxon>
        <taxon>Nicotiana</taxon>
    </lineage>
</organism>
<gene>
    <name evidence="2" type="primary">LOC107764587</name>
</gene>
<evidence type="ECO:0000313" key="2">
    <source>
        <dbReference type="RefSeq" id="XP_075086654.1"/>
    </source>
</evidence>
<dbReference type="Proteomes" id="UP000790787">
    <property type="component" value="Chromosome 15"/>
</dbReference>
<name>A0AC58SNU9_TOBAC</name>
<reference evidence="1" key="1">
    <citation type="journal article" date="2014" name="Nat. Commun.">
        <title>The tobacco genome sequence and its comparison with those of tomato and potato.</title>
        <authorList>
            <person name="Sierro N."/>
            <person name="Battey J.N."/>
            <person name="Ouadi S."/>
            <person name="Bakaher N."/>
            <person name="Bovet L."/>
            <person name="Willig A."/>
            <person name="Goepfert S."/>
            <person name="Peitsch M.C."/>
            <person name="Ivanov N.V."/>
        </authorList>
    </citation>
    <scope>NUCLEOTIDE SEQUENCE [LARGE SCALE GENOMIC DNA]</scope>
</reference>
<keyword evidence="1" id="KW-1185">Reference proteome</keyword>
<sequence>MLMMLIYGYIFAIKVANVESFELIEFKGKLYEFPQFAYTSTSLRNLVLSGCKLSPSGSVNWSYLLSLSIRNQKLKEGVVGKVLSGCPNLECLELYHVWGIHHLEICSVKLTKLIIEEYMDGKLEILAPYVHHLQILGSCKGIRLHQINVASLITAVLDYSNFDENLEEELSYLKEFLHGVAHVENLELGPWCIEDLLSRYTDEDEQVKRFETHNFNCSFPHLKTIKFINFLGPLIENKFVMPLVKYLLKSATALEKFVIAAGFIGSDLSWDFVEMEQEFLSFPISSPHASVVFSHR</sequence>
<protein>
    <submittedName>
        <fullName evidence="2">F-box/LRR-repeat protein At3g03360-like</fullName>
    </submittedName>
</protein>
<proteinExistence type="predicted"/>